<dbReference type="InterPro" id="IPR035901">
    <property type="entry name" value="GIY-YIG_endonuc_sf"/>
</dbReference>
<evidence type="ECO:0000259" key="1">
    <source>
        <dbReference type="PROSITE" id="PS50164"/>
    </source>
</evidence>
<feature type="domain" description="GIY-YIG" evidence="1">
    <location>
        <begin position="13"/>
        <end position="102"/>
    </location>
</feature>
<dbReference type="Gene3D" id="1.10.10.10">
    <property type="entry name" value="Winged helix-like DNA-binding domain superfamily/Winged helix DNA-binding domain"/>
    <property type="match status" value="2"/>
</dbReference>
<dbReference type="SUPFAM" id="SSF64496">
    <property type="entry name" value="DNA-binding domain of intron-encoded endonucleases"/>
    <property type="match status" value="1"/>
</dbReference>
<proteinExistence type="predicted"/>
<dbReference type="GO" id="GO:0003677">
    <property type="term" value="F:DNA binding"/>
    <property type="evidence" value="ECO:0007669"/>
    <property type="project" value="UniProtKB-KW"/>
</dbReference>
<dbReference type="CDD" id="cd10443">
    <property type="entry name" value="GIY-YIG_HE_Tlr8p_PBC-V_like"/>
    <property type="match status" value="1"/>
</dbReference>
<dbReference type="Gene3D" id="3.40.1440.10">
    <property type="entry name" value="GIY-YIG endonuclease"/>
    <property type="match status" value="1"/>
</dbReference>
<dbReference type="NCBIfam" id="TIGR01453">
    <property type="entry name" value="grpIintron_endo"/>
    <property type="match status" value="1"/>
</dbReference>
<dbReference type="SMART" id="SM00465">
    <property type="entry name" value="GIYc"/>
    <property type="match status" value="1"/>
</dbReference>
<sequence>MMKNENDKVGNIMIGLIYKVVNKDNGKVYIGASTKALHDRKKDHIQKANRNSKNLFHEAISTYGQDSFMWETIDTATTNDELAEKEVKYISEYAENSELYNSDRGGGFKKTVYQYDLNDGKLVSSYDSLEEAGKVVNATKKQISRACLSVSKKISGFLWSYEYREPFKPELDSRVKSVIQLGNDNVELRRFSSVSEASKITGCNKSSIAKVCRGERNHAGGFKWCYK</sequence>
<dbReference type="InterPro" id="IPR036388">
    <property type="entry name" value="WH-like_DNA-bd_sf"/>
</dbReference>
<evidence type="ECO:0000313" key="2">
    <source>
        <dbReference type="EMBL" id="MEF3077848.1"/>
    </source>
</evidence>
<dbReference type="Pfam" id="PF01541">
    <property type="entry name" value="GIY-YIG"/>
    <property type="match status" value="1"/>
</dbReference>
<name>A0ABU7W1K6_9FLAO</name>
<dbReference type="InterPro" id="IPR003647">
    <property type="entry name" value="Intron_nuc_1_rpt"/>
</dbReference>
<keyword evidence="2" id="KW-0238">DNA-binding</keyword>
<accession>A0ABU7W1K6</accession>
<reference evidence="2 3" key="1">
    <citation type="submission" date="2024-02" db="EMBL/GenBank/DDBJ databases">
        <title>Winogradskyella poriferorum JCM 12885.</title>
        <authorList>
            <person name="Zhang D.-F."/>
            <person name="Fu Z.-Y."/>
        </authorList>
    </citation>
    <scope>NUCLEOTIDE SEQUENCE [LARGE SCALE GENOMIC DNA]</scope>
    <source>
        <strain evidence="2 3">JCM 12885</strain>
    </source>
</reference>
<dbReference type="InterPro" id="IPR006350">
    <property type="entry name" value="Intron_endoG1"/>
</dbReference>
<protein>
    <submittedName>
        <fullName evidence="2">NUMOD1 domain-containing DNA-binding protein</fullName>
    </submittedName>
</protein>
<evidence type="ECO:0000313" key="3">
    <source>
        <dbReference type="Proteomes" id="UP001356704"/>
    </source>
</evidence>
<dbReference type="EMBL" id="JAZHOU010000001">
    <property type="protein sequence ID" value="MEF3077848.1"/>
    <property type="molecule type" value="Genomic_DNA"/>
</dbReference>
<comment type="caution">
    <text evidence="2">The sequence shown here is derived from an EMBL/GenBank/DDBJ whole genome shotgun (WGS) entry which is preliminary data.</text>
</comment>
<dbReference type="Pfam" id="PF07453">
    <property type="entry name" value="NUMOD1"/>
    <property type="match status" value="2"/>
</dbReference>
<dbReference type="RefSeq" id="WP_331808663.1">
    <property type="nucleotide sequence ID" value="NZ_JAZHOU010000001.1"/>
</dbReference>
<dbReference type="PROSITE" id="PS50164">
    <property type="entry name" value="GIY_YIG"/>
    <property type="match status" value="1"/>
</dbReference>
<dbReference type="InterPro" id="IPR010896">
    <property type="entry name" value="NUMOD1"/>
</dbReference>
<dbReference type="Proteomes" id="UP001356704">
    <property type="component" value="Unassembled WGS sequence"/>
</dbReference>
<dbReference type="SMART" id="SM00497">
    <property type="entry name" value="IENR1"/>
    <property type="match status" value="2"/>
</dbReference>
<keyword evidence="3" id="KW-1185">Reference proteome</keyword>
<dbReference type="InterPro" id="IPR000305">
    <property type="entry name" value="GIY-YIG_endonuc"/>
</dbReference>
<organism evidence="2 3">
    <name type="scientific">Winogradskyella poriferorum</name>
    <dbReference type="NCBI Taxonomy" id="307627"/>
    <lineage>
        <taxon>Bacteria</taxon>
        <taxon>Pseudomonadati</taxon>
        <taxon>Bacteroidota</taxon>
        <taxon>Flavobacteriia</taxon>
        <taxon>Flavobacteriales</taxon>
        <taxon>Flavobacteriaceae</taxon>
        <taxon>Winogradskyella</taxon>
    </lineage>
</organism>
<gene>
    <name evidence="2" type="ORF">V1468_02425</name>
</gene>
<dbReference type="SUPFAM" id="SSF82771">
    <property type="entry name" value="GIY-YIG endonuclease"/>
    <property type="match status" value="1"/>
</dbReference>